<sequence length="313" mass="36795">MNRFLFKLFVLSSLFACICFGIDQLIENGIKTSSYREISKWNEVIEGGINADRLIVGSSRALVQFDPKIIEEKTGQSCYNLGIDGSTYPAQRKIVELYLEKNKKPKIIEWSIDFTTFENVEGIYRFEQFIPFLHEPKIKEILAMNQNMDLSYLNIPIARFDNNRTIKYKGLLSKTRFKHTYPLLYKGYRESEKSWNVPENQIEKLIGETSFEIDMKMFDDFIDFVTSLQTQGIEIRWVISPYFSSTELLFTNKKSIRNMLNKHADQLNIEFLDYSFDKISDQQNLFYNGTHMNKKGVSVFMIQLYSFENKMLD</sequence>
<dbReference type="AlphaFoldDB" id="A0A2W7SGD9"/>
<reference evidence="1 3" key="1">
    <citation type="submission" date="2018-06" db="EMBL/GenBank/DDBJ databases">
        <title>Genomic Encyclopedia of Archaeal and Bacterial Type Strains, Phase II (KMG-II): from individual species to whole genera.</title>
        <authorList>
            <person name="Goeker M."/>
        </authorList>
    </citation>
    <scope>NUCLEOTIDE SEQUENCE [LARGE SCALE GENOMIC DNA]</scope>
    <source>
        <strain evidence="1 3">DSM 22686</strain>
    </source>
</reference>
<accession>A0A2W7SGD9</accession>
<dbReference type="EMBL" id="VORV01000025">
    <property type="protein sequence ID" value="TXD75488.1"/>
    <property type="molecule type" value="Genomic_DNA"/>
</dbReference>
<evidence type="ECO:0008006" key="5">
    <source>
        <dbReference type="Google" id="ProtNLM"/>
    </source>
</evidence>
<reference evidence="2 4" key="2">
    <citation type="submission" date="2019-08" db="EMBL/GenBank/DDBJ databases">
        <title>Genome of Algoriphagus ratkowskyi IC026.</title>
        <authorList>
            <person name="Bowman J.P."/>
        </authorList>
    </citation>
    <scope>NUCLEOTIDE SEQUENCE [LARGE SCALE GENOMIC DNA]</scope>
    <source>
        <strain evidence="2 4">IC026</strain>
    </source>
</reference>
<dbReference type="Proteomes" id="UP000321927">
    <property type="component" value="Unassembled WGS sequence"/>
</dbReference>
<name>A0A2W7SGD9_9BACT</name>
<evidence type="ECO:0000313" key="3">
    <source>
        <dbReference type="Proteomes" id="UP000249115"/>
    </source>
</evidence>
<gene>
    <name evidence="2" type="ORF">ESW18_20375</name>
    <name evidence="1" type="ORF">LV84_04184</name>
</gene>
<keyword evidence="4" id="KW-1185">Reference proteome</keyword>
<dbReference type="OrthoDB" id="869432at2"/>
<dbReference type="Proteomes" id="UP000249115">
    <property type="component" value="Unassembled WGS sequence"/>
</dbReference>
<organism evidence="1 3">
    <name type="scientific">Algoriphagus ratkowskyi</name>
    <dbReference type="NCBI Taxonomy" id="57028"/>
    <lineage>
        <taxon>Bacteria</taxon>
        <taxon>Pseudomonadati</taxon>
        <taxon>Bacteroidota</taxon>
        <taxon>Cytophagia</taxon>
        <taxon>Cytophagales</taxon>
        <taxon>Cyclobacteriaceae</taxon>
        <taxon>Algoriphagus</taxon>
    </lineage>
</organism>
<proteinExistence type="predicted"/>
<evidence type="ECO:0000313" key="2">
    <source>
        <dbReference type="EMBL" id="TXD75488.1"/>
    </source>
</evidence>
<evidence type="ECO:0000313" key="4">
    <source>
        <dbReference type="Proteomes" id="UP000321927"/>
    </source>
</evidence>
<comment type="caution">
    <text evidence="1">The sequence shown here is derived from an EMBL/GenBank/DDBJ whole genome shotgun (WGS) entry which is preliminary data.</text>
</comment>
<dbReference type="EMBL" id="QKZU01000027">
    <property type="protein sequence ID" value="PZX49792.1"/>
    <property type="molecule type" value="Genomic_DNA"/>
</dbReference>
<dbReference type="SUPFAM" id="SSF52266">
    <property type="entry name" value="SGNH hydrolase"/>
    <property type="match status" value="1"/>
</dbReference>
<dbReference type="RefSeq" id="WP_086503343.1">
    <property type="nucleotide sequence ID" value="NZ_MSSV01000036.1"/>
</dbReference>
<evidence type="ECO:0000313" key="1">
    <source>
        <dbReference type="EMBL" id="PZX49792.1"/>
    </source>
</evidence>
<protein>
    <recommendedName>
        <fullName evidence="5">GDSL-like lipase/acylhydrolase family protein</fullName>
    </recommendedName>
</protein>